<evidence type="ECO:0008006" key="3">
    <source>
        <dbReference type="Google" id="ProtNLM"/>
    </source>
</evidence>
<dbReference type="AlphaFoldDB" id="A0A6V7QCD1"/>
<dbReference type="EMBL" id="LR862135">
    <property type="protein sequence ID" value="CAD1840834.1"/>
    <property type="molecule type" value="Genomic_DNA"/>
</dbReference>
<gene>
    <name evidence="2" type="ORF">CB5_LOCUS24045</name>
</gene>
<name>A0A6V7QCD1_ANACO</name>
<feature type="compositionally biased region" description="Low complexity" evidence="1">
    <location>
        <begin position="245"/>
        <end position="256"/>
    </location>
</feature>
<evidence type="ECO:0000256" key="1">
    <source>
        <dbReference type="SAM" id="MobiDB-lite"/>
    </source>
</evidence>
<organism evidence="2">
    <name type="scientific">Ananas comosus var. bracteatus</name>
    <name type="common">red pineapple</name>
    <dbReference type="NCBI Taxonomy" id="296719"/>
    <lineage>
        <taxon>Eukaryota</taxon>
        <taxon>Viridiplantae</taxon>
        <taxon>Streptophyta</taxon>
        <taxon>Embryophyta</taxon>
        <taxon>Tracheophyta</taxon>
        <taxon>Spermatophyta</taxon>
        <taxon>Magnoliopsida</taxon>
        <taxon>Liliopsida</taxon>
        <taxon>Poales</taxon>
        <taxon>Bromeliaceae</taxon>
        <taxon>Bromelioideae</taxon>
        <taxon>Ananas</taxon>
    </lineage>
</organism>
<feature type="compositionally biased region" description="Basic and acidic residues" evidence="1">
    <location>
        <begin position="213"/>
        <end position="228"/>
    </location>
</feature>
<reference evidence="2" key="1">
    <citation type="submission" date="2020-07" db="EMBL/GenBank/DDBJ databases">
        <authorList>
            <person name="Lin J."/>
        </authorList>
    </citation>
    <scope>NUCLEOTIDE SEQUENCE</scope>
</reference>
<sequence>MRGRGEVIQGRRVEGRNLLPTALLDKSGKRKEPQKRVAWADEVGRELLQVFRGRDEAEESLAASSKGDLREHKNPLNGYQQRRATQSTAPPEAGPQAKVYVPFTEEYLRRVELRRNALLADVIPPANLGPDPINTIKSALARRFGGYNDDFSVARCRERDFAVFLSEWVPVGILTRREILTLDGFWLRCYPWGQYHVGEVRTRRRQRPPGPPRLDHDEAGGPAEDRNPARQADGDDAGMDEEMGDAPGELEQAEPAPQEPRPSGLRSVTRRHC</sequence>
<protein>
    <recommendedName>
        <fullName evidence="3">DUF4283 domain-containing protein</fullName>
    </recommendedName>
</protein>
<feature type="compositionally biased region" description="Acidic residues" evidence="1">
    <location>
        <begin position="234"/>
        <end position="244"/>
    </location>
</feature>
<proteinExistence type="predicted"/>
<feature type="region of interest" description="Disordered" evidence="1">
    <location>
        <begin position="202"/>
        <end position="273"/>
    </location>
</feature>
<evidence type="ECO:0000313" key="2">
    <source>
        <dbReference type="EMBL" id="CAD1840834.1"/>
    </source>
</evidence>
<accession>A0A6V7QCD1</accession>